<dbReference type="Proteomes" id="UP000322000">
    <property type="component" value="Chromosome 5"/>
</dbReference>
<dbReference type="InParanoid" id="A0A7E5VIA7"/>
<evidence type="ECO:0000313" key="3">
    <source>
        <dbReference type="RefSeq" id="XP_026728068.1"/>
    </source>
</evidence>
<protein>
    <submittedName>
        <fullName evidence="3">Uncharacterized protein LOC113494116</fullName>
    </submittedName>
</protein>
<name>A0A7E5VIA7_TRINI</name>
<dbReference type="OrthoDB" id="7422963at2759"/>
<keyword evidence="2" id="KW-1185">Reference proteome</keyword>
<accession>A0A7E5VIA7</accession>
<gene>
    <name evidence="3" type="primary">LOC113494116</name>
</gene>
<feature type="signal peptide" evidence="1">
    <location>
        <begin position="1"/>
        <end position="19"/>
    </location>
</feature>
<dbReference type="GeneID" id="113494116"/>
<reference evidence="3" key="1">
    <citation type="submission" date="2025-08" db="UniProtKB">
        <authorList>
            <consortium name="RefSeq"/>
        </authorList>
    </citation>
    <scope>IDENTIFICATION</scope>
</reference>
<dbReference type="KEGG" id="tnl:113494116"/>
<organism evidence="2 3">
    <name type="scientific">Trichoplusia ni</name>
    <name type="common">Cabbage looper</name>
    <dbReference type="NCBI Taxonomy" id="7111"/>
    <lineage>
        <taxon>Eukaryota</taxon>
        <taxon>Metazoa</taxon>
        <taxon>Ecdysozoa</taxon>
        <taxon>Arthropoda</taxon>
        <taxon>Hexapoda</taxon>
        <taxon>Insecta</taxon>
        <taxon>Pterygota</taxon>
        <taxon>Neoptera</taxon>
        <taxon>Endopterygota</taxon>
        <taxon>Lepidoptera</taxon>
        <taxon>Glossata</taxon>
        <taxon>Ditrysia</taxon>
        <taxon>Noctuoidea</taxon>
        <taxon>Noctuidae</taxon>
        <taxon>Plusiinae</taxon>
        <taxon>Trichoplusia</taxon>
    </lineage>
</organism>
<dbReference type="AlphaFoldDB" id="A0A7E5VIA7"/>
<dbReference type="RefSeq" id="XP_026728068.1">
    <property type="nucleotide sequence ID" value="XM_026872267.1"/>
</dbReference>
<proteinExistence type="predicted"/>
<sequence length="163" mass="18640">MYIFLTLAFLPAVTNFVSCESTFEPPREGPPRTTFKSVVNEGSSIPITTVADFRSLYSYQPTSRQPQGWGQNDARYRMLLRSPQSLTKLAKTLSIGFDPSFSKDYFEPFEKRAKPVTLIAFRKNGFVPRHTFKYAERVSTEVAEQQSPYNEVGSFWQDDLIDS</sequence>
<evidence type="ECO:0000256" key="1">
    <source>
        <dbReference type="SAM" id="SignalP"/>
    </source>
</evidence>
<keyword evidence="1" id="KW-0732">Signal</keyword>
<evidence type="ECO:0000313" key="2">
    <source>
        <dbReference type="Proteomes" id="UP000322000"/>
    </source>
</evidence>
<feature type="chain" id="PRO_5028841151" evidence="1">
    <location>
        <begin position="20"/>
        <end position="163"/>
    </location>
</feature>